<name>A0AAU9PQQ2_9ASTR</name>
<keyword evidence="2" id="KW-1185">Reference proteome</keyword>
<protein>
    <submittedName>
        <fullName evidence="1">Uncharacterized protein</fullName>
    </submittedName>
</protein>
<evidence type="ECO:0000313" key="1">
    <source>
        <dbReference type="EMBL" id="CAH1451937.1"/>
    </source>
</evidence>
<reference evidence="1 2" key="1">
    <citation type="submission" date="2022-01" db="EMBL/GenBank/DDBJ databases">
        <authorList>
            <person name="Xiong W."/>
            <person name="Schranz E."/>
        </authorList>
    </citation>
    <scope>NUCLEOTIDE SEQUENCE [LARGE SCALE GENOMIC DNA]</scope>
</reference>
<dbReference type="EMBL" id="CAKMRJ010005745">
    <property type="protein sequence ID" value="CAH1451937.1"/>
    <property type="molecule type" value="Genomic_DNA"/>
</dbReference>
<organism evidence="1 2">
    <name type="scientific">Lactuca virosa</name>
    <dbReference type="NCBI Taxonomy" id="75947"/>
    <lineage>
        <taxon>Eukaryota</taxon>
        <taxon>Viridiplantae</taxon>
        <taxon>Streptophyta</taxon>
        <taxon>Embryophyta</taxon>
        <taxon>Tracheophyta</taxon>
        <taxon>Spermatophyta</taxon>
        <taxon>Magnoliopsida</taxon>
        <taxon>eudicotyledons</taxon>
        <taxon>Gunneridae</taxon>
        <taxon>Pentapetalae</taxon>
        <taxon>asterids</taxon>
        <taxon>campanulids</taxon>
        <taxon>Asterales</taxon>
        <taxon>Asteraceae</taxon>
        <taxon>Cichorioideae</taxon>
        <taxon>Cichorieae</taxon>
        <taxon>Lactucinae</taxon>
        <taxon>Lactuca</taxon>
    </lineage>
</organism>
<accession>A0AAU9PQQ2</accession>
<comment type="caution">
    <text evidence="1">The sequence shown here is derived from an EMBL/GenBank/DDBJ whole genome shotgun (WGS) entry which is preliminary data.</text>
</comment>
<dbReference type="AlphaFoldDB" id="A0AAU9PQQ2"/>
<sequence length="185" mass="20901">MSSLIRASLKGLIGDPRECLRINFCPYDCILTQRMRSQNLITFHLSLIFSGDNQEAFSGEFRCIPLLPPEGFAASHRRSSCSTGDYHHLSSPPSPTNFSTDEGDFSNLRLLEPPHQRHCIRCRLSPTTTTVSDELLHRLHCFQLYNHMMWMLTLSPKPDMVVLAIEMIECEDGDVGILVNSGEYG</sequence>
<dbReference type="Proteomes" id="UP001157418">
    <property type="component" value="Unassembled WGS sequence"/>
</dbReference>
<proteinExistence type="predicted"/>
<gene>
    <name evidence="1" type="ORF">LVIROSA_LOCUS37266</name>
</gene>
<evidence type="ECO:0000313" key="2">
    <source>
        <dbReference type="Proteomes" id="UP001157418"/>
    </source>
</evidence>